<dbReference type="AlphaFoldDB" id="A0A1H2FU63"/>
<dbReference type="Proteomes" id="UP000243232">
    <property type="component" value="Chromosome I"/>
</dbReference>
<name>A0A1H2FU63_9PSED</name>
<dbReference type="Pfam" id="PF04307">
    <property type="entry name" value="YdjM"/>
    <property type="match status" value="1"/>
</dbReference>
<sequence>MPFTPLHMGPGLLIKALLQGSFSLLVFGWAQIVMDIQPLLVILSGAGHLHGFTHTYIGAALLAVFSAVSGKYLATFGLRLIGHREFLPISWLVAGISAAIGTFSHVLLDSVMHADVVPFWPLGAHNALLGLISINALQWVCLGSGLLGAILYFVLARLPTGK</sequence>
<accession>A0A1H2FU63</accession>
<gene>
    <name evidence="2" type="ORF">SAMN05216296_1816</name>
</gene>
<organism evidence="2 3">
    <name type="scientific">Pseudomonas pohangensis</name>
    <dbReference type="NCBI Taxonomy" id="364197"/>
    <lineage>
        <taxon>Bacteria</taxon>
        <taxon>Pseudomonadati</taxon>
        <taxon>Pseudomonadota</taxon>
        <taxon>Gammaproteobacteria</taxon>
        <taxon>Pseudomonadales</taxon>
        <taxon>Pseudomonadaceae</taxon>
        <taxon>Pseudomonas</taxon>
    </lineage>
</organism>
<keyword evidence="3" id="KW-1185">Reference proteome</keyword>
<dbReference type="EMBL" id="LT629785">
    <property type="protein sequence ID" value="SDU10885.1"/>
    <property type="molecule type" value="Genomic_DNA"/>
</dbReference>
<keyword evidence="1" id="KW-1133">Transmembrane helix</keyword>
<evidence type="ECO:0008006" key="4">
    <source>
        <dbReference type="Google" id="ProtNLM"/>
    </source>
</evidence>
<dbReference type="RefSeq" id="WP_090194338.1">
    <property type="nucleotide sequence ID" value="NZ_LT629785.1"/>
</dbReference>
<dbReference type="InterPro" id="IPR007404">
    <property type="entry name" value="YdjM-like"/>
</dbReference>
<feature type="transmembrane region" description="Helical" evidence="1">
    <location>
        <begin position="128"/>
        <end position="155"/>
    </location>
</feature>
<feature type="transmembrane region" description="Helical" evidence="1">
    <location>
        <begin position="54"/>
        <end position="74"/>
    </location>
</feature>
<evidence type="ECO:0000256" key="1">
    <source>
        <dbReference type="SAM" id="Phobius"/>
    </source>
</evidence>
<dbReference type="OrthoDB" id="272996at2"/>
<feature type="transmembrane region" description="Helical" evidence="1">
    <location>
        <begin position="86"/>
        <end position="108"/>
    </location>
</feature>
<proteinExistence type="predicted"/>
<keyword evidence="1" id="KW-0472">Membrane</keyword>
<evidence type="ECO:0000313" key="2">
    <source>
        <dbReference type="EMBL" id="SDU10885.1"/>
    </source>
</evidence>
<evidence type="ECO:0000313" key="3">
    <source>
        <dbReference type="Proteomes" id="UP000243232"/>
    </source>
</evidence>
<keyword evidence="1" id="KW-0812">Transmembrane</keyword>
<feature type="transmembrane region" description="Helical" evidence="1">
    <location>
        <begin position="12"/>
        <end position="34"/>
    </location>
</feature>
<protein>
    <recommendedName>
        <fullName evidence="4">LexA-binding, inner membrane-associated hydrolase</fullName>
    </recommendedName>
</protein>
<dbReference type="STRING" id="364197.SAMN05216296_1816"/>
<reference evidence="3" key="1">
    <citation type="submission" date="2016-10" db="EMBL/GenBank/DDBJ databases">
        <authorList>
            <person name="Varghese N."/>
            <person name="Submissions S."/>
        </authorList>
    </citation>
    <scope>NUCLEOTIDE SEQUENCE [LARGE SCALE GENOMIC DNA]</scope>
    <source>
        <strain evidence="3">DSM 17875</strain>
    </source>
</reference>